<comment type="caution">
    <text evidence="10">The sequence shown here is derived from an EMBL/GenBank/DDBJ whole genome shotgun (WGS) entry which is preliminary data.</text>
</comment>
<dbReference type="InterPro" id="IPR019734">
    <property type="entry name" value="TPR_rpt"/>
</dbReference>
<gene>
    <name evidence="10" type="ORF">OMM_01552</name>
</gene>
<feature type="repeat" description="TPR" evidence="8">
    <location>
        <begin position="108"/>
        <end position="141"/>
    </location>
</feature>
<dbReference type="Gene3D" id="3.40.50.11380">
    <property type="match status" value="1"/>
</dbReference>
<dbReference type="Gene3D" id="3.40.50.2000">
    <property type="entry name" value="Glycogen Phosphorylase B"/>
    <property type="match status" value="1"/>
</dbReference>
<keyword evidence="7 8" id="KW-0802">TPR repeat</keyword>
<proteinExistence type="inferred from homology"/>
<protein>
    <recommendedName>
        <fullName evidence="3">protein O-GlcNAc transferase</fullName>
        <ecNumber evidence="3">2.4.1.255</ecNumber>
    </recommendedName>
</protein>
<evidence type="ECO:0000256" key="3">
    <source>
        <dbReference type="ARBA" id="ARBA00011970"/>
    </source>
</evidence>
<comment type="pathway">
    <text evidence="1">Protein modification; protein glycosylation.</text>
</comment>
<dbReference type="Gene3D" id="1.25.40.10">
    <property type="entry name" value="Tetratricopeptide repeat domain"/>
    <property type="match status" value="2"/>
</dbReference>
<dbReference type="PROSITE" id="PS50005">
    <property type="entry name" value="TPR"/>
    <property type="match status" value="3"/>
</dbReference>
<keyword evidence="6" id="KW-0677">Repeat</keyword>
<organism evidence="10 11">
    <name type="scientific">Candidatus Magnetoglobus multicellularis str. Araruama</name>
    <dbReference type="NCBI Taxonomy" id="890399"/>
    <lineage>
        <taxon>Bacteria</taxon>
        <taxon>Pseudomonadati</taxon>
        <taxon>Thermodesulfobacteriota</taxon>
        <taxon>Desulfobacteria</taxon>
        <taxon>Desulfobacterales</taxon>
        <taxon>Desulfobacteraceae</taxon>
        <taxon>Candidatus Magnetoglobus</taxon>
    </lineage>
</organism>
<dbReference type="Pfam" id="PF14559">
    <property type="entry name" value="TPR_19"/>
    <property type="match status" value="1"/>
</dbReference>
<dbReference type="EC" id="2.4.1.255" evidence="3"/>
<dbReference type="PANTHER" id="PTHR44835:SF1">
    <property type="entry name" value="PROTEIN O-GLCNAC TRANSFERASE"/>
    <property type="match status" value="1"/>
</dbReference>
<evidence type="ECO:0000256" key="5">
    <source>
        <dbReference type="ARBA" id="ARBA00022679"/>
    </source>
</evidence>
<keyword evidence="5" id="KW-0808">Transferase</keyword>
<sequence length="550" mass="62376">MNKHNQTKALFQKALSSHQAGNVDQAKVLYEEIIQMDPDHSDACHLLGVIQAQQGQEKEAIKNIQRAIQLSECDIYLNSLGAVFLKQGHIQKACSCLNKALAQNDLYIDAYNNLGQALLLGGECMDALNCFKKMLSLQNNIPQLQSNYLMCLNYVPSLNDSEIYKSHLNFNKLFDTCQSYHKKDSLRPLKKTLRIGYVSPDFSRSSVAFFVEPVLQNHNFDLFEIYCYANVNQPDDVTQRFQSFNIQWVDTMLMTDDQMASTIVQDKIDILVDLCGHFSGNRLGVFARQPAPIQVTWLGYPNTTGLSSIQYRLTDAIADPNKDAYYSEKLIRLPSPFLCYRPIENSPDISPLPALNNGFVTLGSLNNLAKINAITIQTWAKILNQLPHARLLFKGRPFIDTDTQNRFQQKFEQFGITPDRLIFRPYEKKITSHLMTYHDIDLALDSFPYHGTTTTCDALWMGVPVIILCGNKHASRVGATLLSAVGLTDFITHSIEEYIEKTIQIGQDFQLLKTVRSYLRSVMANSPLMDAKALTQNVEFAYQQMWSGKY</sequence>
<reference evidence="11" key="1">
    <citation type="submission" date="2012-11" db="EMBL/GenBank/DDBJ databases">
        <authorList>
            <person name="Lucero-Rivera Y.E."/>
            <person name="Tovar-Ramirez D."/>
        </authorList>
    </citation>
    <scope>NUCLEOTIDE SEQUENCE [LARGE SCALE GENOMIC DNA]</scope>
    <source>
        <strain evidence="11">Araruama</strain>
    </source>
</reference>
<dbReference type="GO" id="GO:0097363">
    <property type="term" value="F:protein O-acetylglucosaminyltransferase activity"/>
    <property type="evidence" value="ECO:0007669"/>
    <property type="project" value="UniProtKB-EC"/>
</dbReference>
<evidence type="ECO:0000256" key="1">
    <source>
        <dbReference type="ARBA" id="ARBA00004922"/>
    </source>
</evidence>
<evidence type="ECO:0000256" key="8">
    <source>
        <dbReference type="PROSITE-ProRule" id="PRU00339"/>
    </source>
</evidence>
<evidence type="ECO:0000313" key="10">
    <source>
        <dbReference type="EMBL" id="ETR72649.1"/>
    </source>
</evidence>
<comment type="similarity">
    <text evidence="2">Belongs to the glycosyltransferase 41 family. O-GlcNAc transferase subfamily.</text>
</comment>
<evidence type="ECO:0000256" key="7">
    <source>
        <dbReference type="ARBA" id="ARBA00022803"/>
    </source>
</evidence>
<dbReference type="SMART" id="SM00028">
    <property type="entry name" value="TPR"/>
    <property type="match status" value="4"/>
</dbReference>
<feature type="repeat" description="TPR" evidence="8">
    <location>
        <begin position="41"/>
        <end position="74"/>
    </location>
</feature>
<dbReference type="AlphaFoldDB" id="A0A1V1PCK5"/>
<evidence type="ECO:0000256" key="4">
    <source>
        <dbReference type="ARBA" id="ARBA00022676"/>
    </source>
</evidence>
<dbReference type="InterPro" id="IPR011990">
    <property type="entry name" value="TPR-like_helical_dom_sf"/>
</dbReference>
<dbReference type="EMBL" id="ATBP01000126">
    <property type="protein sequence ID" value="ETR72649.1"/>
    <property type="molecule type" value="Genomic_DNA"/>
</dbReference>
<dbReference type="SUPFAM" id="SSF48452">
    <property type="entry name" value="TPR-like"/>
    <property type="match status" value="1"/>
</dbReference>
<evidence type="ECO:0000259" key="9">
    <source>
        <dbReference type="Pfam" id="PF13844"/>
    </source>
</evidence>
<dbReference type="InterPro" id="IPR051939">
    <property type="entry name" value="Glycosyltr_41/O-GlcNAc_trsf"/>
</dbReference>
<feature type="domain" description="O-GlcNAc transferase C-terminal" evidence="9">
    <location>
        <begin position="179"/>
        <end position="338"/>
    </location>
</feature>
<evidence type="ECO:0000256" key="6">
    <source>
        <dbReference type="ARBA" id="ARBA00022737"/>
    </source>
</evidence>
<accession>A0A1V1PCK5</accession>
<dbReference type="Pfam" id="PF13844">
    <property type="entry name" value="Glyco_transf_41"/>
    <property type="match status" value="2"/>
</dbReference>
<dbReference type="Proteomes" id="UP000189670">
    <property type="component" value="Unassembled WGS sequence"/>
</dbReference>
<evidence type="ECO:0000256" key="2">
    <source>
        <dbReference type="ARBA" id="ARBA00005386"/>
    </source>
</evidence>
<dbReference type="InterPro" id="IPR029489">
    <property type="entry name" value="OGT/SEC/SPY_C"/>
</dbReference>
<feature type="repeat" description="TPR" evidence="8">
    <location>
        <begin position="7"/>
        <end position="40"/>
    </location>
</feature>
<name>A0A1V1PCK5_9BACT</name>
<evidence type="ECO:0000313" key="11">
    <source>
        <dbReference type="Proteomes" id="UP000189670"/>
    </source>
</evidence>
<keyword evidence="4" id="KW-0328">Glycosyltransferase</keyword>
<dbReference type="PANTHER" id="PTHR44835">
    <property type="entry name" value="UDP-N-ACETYLGLUCOSAMINE--PEPTIDE N-ACETYLGLUCOSAMINYLTRANSFERASE SPINDLY-RELATED"/>
    <property type="match status" value="1"/>
</dbReference>
<feature type="domain" description="O-GlcNAc transferase C-terminal" evidence="9">
    <location>
        <begin position="360"/>
        <end position="537"/>
    </location>
</feature>